<dbReference type="Proteomes" id="UP001595536">
    <property type="component" value="Unassembled WGS sequence"/>
</dbReference>
<accession>A0ABV7LFV6</accession>
<comment type="caution">
    <text evidence="4">The sequence shown here is derived from an EMBL/GenBank/DDBJ whole genome shotgun (WGS) entry which is preliminary data.</text>
</comment>
<dbReference type="Pfam" id="PF05065">
    <property type="entry name" value="Phage_capsid"/>
    <property type="match status" value="1"/>
</dbReference>
<dbReference type="Gene3D" id="3.30.2320.10">
    <property type="entry name" value="hypothetical protein PF0899 domain"/>
    <property type="match status" value="1"/>
</dbReference>
<dbReference type="InterPro" id="IPR024455">
    <property type="entry name" value="Phage_capsid"/>
</dbReference>
<comment type="subcellular location">
    <subcellularLocation>
        <location evidence="1">Virion</location>
    </subcellularLocation>
</comment>
<organism evidence="4 5">
    <name type="scientific">Camelimonas abortus</name>
    <dbReference type="NCBI Taxonomy" id="1017184"/>
    <lineage>
        <taxon>Bacteria</taxon>
        <taxon>Pseudomonadati</taxon>
        <taxon>Pseudomonadota</taxon>
        <taxon>Alphaproteobacteria</taxon>
        <taxon>Hyphomicrobiales</taxon>
        <taxon>Chelatococcaceae</taxon>
        <taxon>Camelimonas</taxon>
    </lineage>
</organism>
<dbReference type="Gene3D" id="3.30.2400.10">
    <property type="entry name" value="Major capsid protein gp5"/>
    <property type="match status" value="1"/>
</dbReference>
<reference evidence="5" key="1">
    <citation type="journal article" date="2019" name="Int. J. Syst. Evol. Microbiol.">
        <title>The Global Catalogue of Microorganisms (GCM) 10K type strain sequencing project: providing services to taxonomists for standard genome sequencing and annotation.</title>
        <authorList>
            <consortium name="The Broad Institute Genomics Platform"/>
            <consortium name="The Broad Institute Genome Sequencing Center for Infectious Disease"/>
            <person name="Wu L."/>
            <person name="Ma J."/>
        </authorList>
    </citation>
    <scope>NUCLEOTIDE SEQUENCE [LARGE SCALE GENOMIC DNA]</scope>
    <source>
        <strain evidence="5">CCM 7941</strain>
    </source>
</reference>
<dbReference type="EMBL" id="JBHRUV010000045">
    <property type="protein sequence ID" value="MFC3266555.1"/>
    <property type="molecule type" value="Genomic_DNA"/>
</dbReference>
<feature type="coiled-coil region" evidence="2">
    <location>
        <begin position="42"/>
        <end position="85"/>
    </location>
</feature>
<protein>
    <submittedName>
        <fullName evidence="4">Phage major capsid protein</fullName>
    </submittedName>
</protein>
<name>A0ABV7LFV6_9HYPH</name>
<feature type="domain" description="Phage capsid-like C-terminal" evidence="3">
    <location>
        <begin position="136"/>
        <end position="421"/>
    </location>
</feature>
<dbReference type="RefSeq" id="WP_376830181.1">
    <property type="nucleotide sequence ID" value="NZ_JBHLWR010000006.1"/>
</dbReference>
<evidence type="ECO:0000256" key="1">
    <source>
        <dbReference type="ARBA" id="ARBA00004328"/>
    </source>
</evidence>
<evidence type="ECO:0000259" key="3">
    <source>
        <dbReference type="Pfam" id="PF05065"/>
    </source>
</evidence>
<keyword evidence="2" id="KW-0175">Coiled coil</keyword>
<dbReference type="SUPFAM" id="SSF56563">
    <property type="entry name" value="Major capsid protein gp5"/>
    <property type="match status" value="1"/>
</dbReference>
<evidence type="ECO:0000313" key="4">
    <source>
        <dbReference type="EMBL" id="MFC3266555.1"/>
    </source>
</evidence>
<gene>
    <name evidence="4" type="ORF">ACFOEX_09330</name>
</gene>
<evidence type="ECO:0000313" key="5">
    <source>
        <dbReference type="Proteomes" id="UP001595536"/>
    </source>
</evidence>
<sequence>MTDFFPSDTLAAPECKALGADGGAAGLARAFEDFSRNFAAWREASEERLQQIERRQADVLADERLARIEAALDESQRRHERARLAAMRPPLAPDGGGDALAGEHKSAFHAYVRAGETAGLKLLETRALSAGSGPDGGYLAPADVERDVLGRLAVLSPVRAIASVRAISAGVYRKAVSVSGAAAGWVSETAARPQTASPTLAELTFPAMELYAQPAATQTLLDDAVVDIDRWLAEEVEQAFAAQESQAFVSGDGVAQPLGFLSAPTVANSSWTWGKLGFVATGATGAFPATDPGDVLIELIHALRAPYRQNAVFVLNRRTQSLIRRFKNSDGGYLWAPPATAAAGASLLGFPVVEVEDMPDVAAGSFSVAFGDFRRGYLVVDRTGLRVLRDPYSAKPYVLFYTTKRVGGGVQDYDAIKLLKFSA</sequence>
<proteinExistence type="predicted"/>
<evidence type="ECO:0000256" key="2">
    <source>
        <dbReference type="SAM" id="Coils"/>
    </source>
</evidence>
<dbReference type="InterPro" id="IPR054612">
    <property type="entry name" value="Phage_capsid-like_C"/>
</dbReference>
<keyword evidence="5" id="KW-1185">Reference proteome</keyword>
<dbReference type="NCBIfam" id="TIGR01554">
    <property type="entry name" value="major_cap_HK97"/>
    <property type="match status" value="1"/>
</dbReference>